<keyword evidence="2 4" id="KW-0378">Hydrolase</keyword>
<protein>
    <recommendedName>
        <fullName evidence="4">dTTP/UTP pyrophosphatase</fullName>
        <shortName evidence="4">dTTPase/UTPase</shortName>
        <ecNumber evidence="4">3.6.1.9</ecNumber>
    </recommendedName>
    <alternativeName>
        <fullName evidence="4">Nucleoside triphosphate pyrophosphatase</fullName>
    </alternativeName>
    <alternativeName>
        <fullName evidence="4">Nucleotide pyrophosphatase</fullName>
        <shortName evidence="4">Nucleotide PPase</shortName>
    </alternativeName>
</protein>
<evidence type="ECO:0000256" key="4">
    <source>
        <dbReference type="HAMAP-Rule" id="MF_00528"/>
    </source>
</evidence>
<feature type="active site" description="Proton acceptor" evidence="4">
    <location>
        <position position="71"/>
    </location>
</feature>
<comment type="catalytic activity">
    <reaction evidence="4">
        <text>dTTP + H2O = dTMP + diphosphate + H(+)</text>
        <dbReference type="Rhea" id="RHEA:28534"/>
        <dbReference type="ChEBI" id="CHEBI:15377"/>
        <dbReference type="ChEBI" id="CHEBI:15378"/>
        <dbReference type="ChEBI" id="CHEBI:33019"/>
        <dbReference type="ChEBI" id="CHEBI:37568"/>
        <dbReference type="ChEBI" id="CHEBI:63528"/>
        <dbReference type="EC" id="3.6.1.9"/>
    </reaction>
</comment>
<evidence type="ECO:0000256" key="1">
    <source>
        <dbReference type="ARBA" id="ARBA00001968"/>
    </source>
</evidence>
<dbReference type="Proteomes" id="UP000630923">
    <property type="component" value="Unassembled WGS sequence"/>
</dbReference>
<comment type="similarity">
    <text evidence="4">Belongs to the Maf family. YhdE subfamily.</text>
</comment>
<evidence type="ECO:0000313" key="6">
    <source>
        <dbReference type="Proteomes" id="UP000630923"/>
    </source>
</evidence>
<dbReference type="PANTHER" id="PTHR43213">
    <property type="entry name" value="BIFUNCTIONAL DTTP/UTP PYROPHOSPHATASE/METHYLTRANSFERASE PROTEIN-RELATED"/>
    <property type="match status" value="1"/>
</dbReference>
<name>A0A919APF1_9PROT</name>
<comment type="cofactor">
    <cofactor evidence="1 4">
        <name>a divalent metal cation</name>
        <dbReference type="ChEBI" id="CHEBI:60240"/>
    </cofactor>
</comment>
<dbReference type="PIRSF" id="PIRSF006305">
    <property type="entry name" value="Maf"/>
    <property type="match status" value="1"/>
</dbReference>
<dbReference type="GO" id="GO:0005737">
    <property type="term" value="C:cytoplasm"/>
    <property type="evidence" value="ECO:0007669"/>
    <property type="project" value="UniProtKB-SubCell"/>
</dbReference>
<comment type="caution">
    <text evidence="4">Lacks conserved residue(s) required for the propagation of feature annotation.</text>
</comment>
<feature type="site" description="Important for substrate specificity" evidence="4">
    <location>
        <position position="13"/>
    </location>
</feature>
<comment type="catalytic activity">
    <reaction evidence="4">
        <text>UTP + H2O = UMP + diphosphate + H(+)</text>
        <dbReference type="Rhea" id="RHEA:29395"/>
        <dbReference type="ChEBI" id="CHEBI:15377"/>
        <dbReference type="ChEBI" id="CHEBI:15378"/>
        <dbReference type="ChEBI" id="CHEBI:33019"/>
        <dbReference type="ChEBI" id="CHEBI:46398"/>
        <dbReference type="ChEBI" id="CHEBI:57865"/>
        <dbReference type="EC" id="3.6.1.9"/>
    </reaction>
</comment>
<evidence type="ECO:0000256" key="2">
    <source>
        <dbReference type="ARBA" id="ARBA00022801"/>
    </source>
</evidence>
<feature type="site" description="Important for substrate specificity" evidence="4">
    <location>
        <position position="72"/>
    </location>
</feature>
<dbReference type="Pfam" id="PF02545">
    <property type="entry name" value="Maf"/>
    <property type="match status" value="1"/>
</dbReference>
<dbReference type="AlphaFoldDB" id="A0A919APF1"/>
<dbReference type="InterPro" id="IPR029001">
    <property type="entry name" value="ITPase-like_fam"/>
</dbReference>
<sequence length="192" mass="20715">MTIPLILASASPRRRDLLAQIGVVPNAIDPADIDETPRAGERPKEYAERIAQEKAALVATRHAGSLILAADTVVACGHRILPKAEDEATARRCLSLLSGRKHRVISGISIVTKDGVQHTKSVSTSVTFKRLSASEMKQYLADGDWHGKAGGYAIQGPAATFVRFLSGSYSSVVGLPLFEVGHWLEAHWRHTA</sequence>
<keyword evidence="4" id="KW-0963">Cytoplasm</keyword>
<accession>A0A919APF1</accession>
<organism evidence="5 6">
    <name type="scientific">Kordiimonas sediminis</name>
    <dbReference type="NCBI Taxonomy" id="1735581"/>
    <lineage>
        <taxon>Bacteria</taxon>
        <taxon>Pseudomonadati</taxon>
        <taxon>Pseudomonadota</taxon>
        <taxon>Alphaproteobacteria</taxon>
        <taxon>Kordiimonadales</taxon>
        <taxon>Kordiimonadaceae</taxon>
        <taxon>Kordiimonas</taxon>
    </lineage>
</organism>
<comment type="function">
    <text evidence="4">Nucleoside triphosphate pyrophosphatase that hydrolyzes dTTP and UTP. May have a dual role in cell division arrest and in preventing the incorporation of modified nucleotides into cellular nucleic acids.</text>
</comment>
<reference evidence="5" key="2">
    <citation type="submission" date="2020-09" db="EMBL/GenBank/DDBJ databases">
        <authorList>
            <person name="Sun Q."/>
            <person name="Kim S."/>
        </authorList>
    </citation>
    <scope>NUCLEOTIDE SEQUENCE</scope>
    <source>
        <strain evidence="5">KCTC 42590</strain>
    </source>
</reference>
<dbReference type="PANTHER" id="PTHR43213:SF5">
    <property type="entry name" value="BIFUNCTIONAL DTTP_UTP PYROPHOSPHATASE_METHYLTRANSFERASE PROTEIN-RELATED"/>
    <property type="match status" value="1"/>
</dbReference>
<dbReference type="GO" id="GO:0047429">
    <property type="term" value="F:nucleoside triphosphate diphosphatase activity"/>
    <property type="evidence" value="ECO:0007669"/>
    <property type="project" value="UniProtKB-EC"/>
</dbReference>
<comment type="subcellular location">
    <subcellularLocation>
        <location evidence="4">Cytoplasm</location>
    </subcellularLocation>
</comment>
<evidence type="ECO:0000313" key="5">
    <source>
        <dbReference type="EMBL" id="GHF17736.1"/>
    </source>
</evidence>
<dbReference type="EMBL" id="BNCI01000001">
    <property type="protein sequence ID" value="GHF17736.1"/>
    <property type="molecule type" value="Genomic_DNA"/>
</dbReference>
<evidence type="ECO:0000256" key="3">
    <source>
        <dbReference type="ARBA" id="ARBA00023080"/>
    </source>
</evidence>
<proteinExistence type="inferred from homology"/>
<dbReference type="RefSeq" id="WP_191250468.1">
    <property type="nucleotide sequence ID" value="NZ_BNCI01000001.1"/>
</dbReference>
<dbReference type="InterPro" id="IPR003697">
    <property type="entry name" value="Maf-like"/>
</dbReference>
<dbReference type="Gene3D" id="3.90.950.10">
    <property type="match status" value="1"/>
</dbReference>
<dbReference type="GO" id="GO:0009117">
    <property type="term" value="P:nucleotide metabolic process"/>
    <property type="evidence" value="ECO:0007669"/>
    <property type="project" value="UniProtKB-KW"/>
</dbReference>
<gene>
    <name evidence="5" type="ORF">GCM10017044_10200</name>
</gene>
<reference evidence="5" key="1">
    <citation type="journal article" date="2014" name="Int. J. Syst. Evol. Microbiol.">
        <title>Complete genome sequence of Corynebacterium casei LMG S-19264T (=DSM 44701T), isolated from a smear-ripened cheese.</title>
        <authorList>
            <consortium name="US DOE Joint Genome Institute (JGI-PGF)"/>
            <person name="Walter F."/>
            <person name="Albersmeier A."/>
            <person name="Kalinowski J."/>
            <person name="Ruckert C."/>
        </authorList>
    </citation>
    <scope>NUCLEOTIDE SEQUENCE</scope>
    <source>
        <strain evidence="5">KCTC 42590</strain>
    </source>
</reference>
<feature type="site" description="Important for substrate specificity" evidence="4">
    <location>
        <position position="155"/>
    </location>
</feature>
<keyword evidence="3 4" id="KW-0546">Nucleotide metabolism</keyword>
<dbReference type="SUPFAM" id="SSF52972">
    <property type="entry name" value="ITPase-like"/>
    <property type="match status" value="1"/>
</dbReference>
<dbReference type="HAMAP" id="MF_00528">
    <property type="entry name" value="Maf"/>
    <property type="match status" value="1"/>
</dbReference>
<dbReference type="EC" id="3.6.1.9" evidence="4"/>
<comment type="caution">
    <text evidence="5">The sequence shown here is derived from an EMBL/GenBank/DDBJ whole genome shotgun (WGS) entry which is preliminary data.</text>
</comment>
<dbReference type="CDD" id="cd00555">
    <property type="entry name" value="Maf"/>
    <property type="match status" value="1"/>
</dbReference>
<dbReference type="NCBIfam" id="TIGR00172">
    <property type="entry name" value="maf"/>
    <property type="match status" value="1"/>
</dbReference>
<keyword evidence="6" id="KW-1185">Reference proteome</keyword>